<keyword evidence="2" id="KW-0472">Membrane</keyword>
<feature type="coiled-coil region" evidence="1">
    <location>
        <begin position="291"/>
        <end position="325"/>
    </location>
</feature>
<evidence type="ECO:0000313" key="3">
    <source>
        <dbReference type="EMBL" id="ACH64651.1"/>
    </source>
</evidence>
<keyword evidence="1" id="KW-0175">Coiled coil</keyword>
<protein>
    <submittedName>
        <fullName evidence="3">Uncharacterized protein</fullName>
    </submittedName>
</protein>
<proteinExistence type="predicted"/>
<evidence type="ECO:0000313" key="4">
    <source>
        <dbReference type="Proteomes" id="UP000001857"/>
    </source>
</evidence>
<keyword evidence="2" id="KW-1133">Transmembrane helix</keyword>
<feature type="coiled-coil region" evidence="1">
    <location>
        <begin position="149"/>
        <end position="194"/>
    </location>
</feature>
<dbReference type="EMBL" id="CP001134">
    <property type="protein sequence ID" value="ACH64651.1"/>
    <property type="molecule type" value="Genomic_DNA"/>
</dbReference>
<gene>
    <name evidence="3" type="ordered locus">VFMJ11_B0128</name>
</gene>
<name>B5EW71_ALIFM</name>
<organism evidence="3 4">
    <name type="scientific">Aliivibrio fischeri (strain MJ11)</name>
    <name type="common">Vibrio fischeri</name>
    <dbReference type="NCBI Taxonomy" id="388396"/>
    <lineage>
        <taxon>Bacteria</taxon>
        <taxon>Pseudomonadati</taxon>
        <taxon>Pseudomonadota</taxon>
        <taxon>Gammaproteobacteria</taxon>
        <taxon>Vibrionales</taxon>
        <taxon>Vibrionaceae</taxon>
        <taxon>Aliivibrio</taxon>
    </lineage>
</organism>
<reference evidence="4" key="1">
    <citation type="submission" date="2008-08" db="EMBL/GenBank/DDBJ databases">
        <title>Complete sequence of Vibrio fischeri strain MJ11.</title>
        <authorList>
            <person name="Mandel M.J."/>
            <person name="Stabb E.V."/>
            <person name="Ruby E.G."/>
            <person name="Ferriera S."/>
            <person name="Johnson J."/>
            <person name="Kravitz S."/>
            <person name="Beeson K."/>
            <person name="Sutton G."/>
            <person name="Rogers Y.-H."/>
            <person name="Friedman R."/>
            <person name="Frazier M."/>
            <person name="Venter J.C."/>
        </authorList>
    </citation>
    <scope>NUCLEOTIDE SEQUENCE [LARGE SCALE GENOMIC DNA]</scope>
    <source>
        <strain evidence="4">MJ11</strain>
        <plasmid evidence="4">Plasmid pMJ100</plasmid>
    </source>
</reference>
<keyword evidence="2" id="KW-0812">Transmembrane</keyword>
<dbReference type="AlphaFoldDB" id="B5EW71"/>
<keyword evidence="3" id="KW-0614">Plasmid</keyword>
<dbReference type="KEGG" id="vfm:VFMJ11_B0128"/>
<sequence length="393" mass="44532">MSDKDVNPLNTGDKKNRKSNTSLIPIVLAIFGILIAAGGNVYNYLNAENQRKSIIFAVNKKFTENDTSSEFNAEQINAISVSVLETLRPELATLINVEVSENVNSRFDALVKATTTEVMNNLPPQPKVNSGLTEAQVQSIVEAEFKNRAKGLNALISNKLKEMDSLKQEQQTALENLEKTRKKIENLKYQIVKQGNDNNDSVVIKRQRLKEFKLVSVLKNESLFVVDAPKRDGKDNTITLTIGERFFSKFGRHKVEKIIRINDKPRLLISGGWFIDDIREELSEEEIKLYAEKLAARKSKKNRNKNKAEVKNKKVELRVAKTKEKEKVYLTSWKIITPIKEQQRVVALDGNSNKLVHLKMNQYVTGLGTVRNIDYSTGETCTEKYCIAGVNFK</sequence>
<dbReference type="RefSeq" id="WP_012534434.1">
    <property type="nucleotide sequence ID" value="NC_011185.1"/>
</dbReference>
<evidence type="ECO:0000256" key="1">
    <source>
        <dbReference type="SAM" id="Coils"/>
    </source>
</evidence>
<dbReference type="Proteomes" id="UP000001857">
    <property type="component" value="Plasmid pMJ100"/>
</dbReference>
<accession>B5EW71</accession>
<reference evidence="3 4" key="2">
    <citation type="journal article" date="2009" name="Nature">
        <title>A single regulatory gene is sufficient to alter bacterial host range.</title>
        <authorList>
            <person name="Mandel M.J."/>
            <person name="Wollenberg M.S."/>
            <person name="Stabb E.V."/>
            <person name="Visick K.L."/>
            <person name="Ruby E.G."/>
        </authorList>
    </citation>
    <scope>NUCLEOTIDE SEQUENCE [LARGE SCALE GENOMIC DNA]</scope>
    <source>
        <strain evidence="3 4">MJ11</strain>
        <plasmid evidence="4">Plasmid pMJ100</plasmid>
    </source>
</reference>
<geneLocation type="plasmid" evidence="3 4">
    <name>pMJ100</name>
</geneLocation>
<evidence type="ECO:0000256" key="2">
    <source>
        <dbReference type="SAM" id="Phobius"/>
    </source>
</evidence>
<feature type="transmembrane region" description="Helical" evidence="2">
    <location>
        <begin position="23"/>
        <end position="45"/>
    </location>
</feature>
<dbReference type="HOGENOM" id="CLU_715605_0_0_6"/>